<comment type="caution">
    <text evidence="1">The sequence shown here is derived from an EMBL/GenBank/DDBJ whole genome shotgun (WGS) entry which is preliminary data.</text>
</comment>
<dbReference type="EMBL" id="JAMQBK010000029">
    <property type="protein sequence ID" value="MCM2371147.1"/>
    <property type="molecule type" value="Genomic_DNA"/>
</dbReference>
<dbReference type="RefSeq" id="WP_250928786.1">
    <property type="nucleotide sequence ID" value="NZ_JAMQBK010000029.1"/>
</dbReference>
<evidence type="ECO:0000313" key="2">
    <source>
        <dbReference type="Proteomes" id="UP001202961"/>
    </source>
</evidence>
<gene>
    <name evidence="1" type="ORF">NB063_11065</name>
</gene>
<evidence type="ECO:0000313" key="1">
    <source>
        <dbReference type="EMBL" id="MCM2371147.1"/>
    </source>
</evidence>
<protein>
    <submittedName>
        <fullName evidence="1">Uncharacterized protein</fullName>
    </submittedName>
</protein>
<accession>A0ABT0U2P2</accession>
<keyword evidence="2" id="KW-1185">Reference proteome</keyword>
<proteinExistence type="predicted"/>
<sequence length="113" mass="12858">MSPALVNLIRRIRGWLFDDRIRIAPDEGRLLNLQIGQRLILNDSLMIVVDRQDVLNSDQTAVRYCLETYNENDACLPAAPVVIDSPLTSDDQPNKVKIEPDVDGHRVWMECSL</sequence>
<reference evidence="1 2" key="1">
    <citation type="journal article" date="2022" name="Syst. Appl. Microbiol.">
        <title>Rhodopirellula aestuarii sp. nov., a novel member of the genus Rhodopirellula isolated from brackish sediments collected in the Tagus River estuary, Portugal.</title>
        <authorList>
            <person name="Vitorino I.R."/>
            <person name="Klimek D."/>
            <person name="Calusinska M."/>
            <person name="Lobo-da-Cunha A."/>
            <person name="Vasconcelos V."/>
            <person name="Lage O.M."/>
        </authorList>
    </citation>
    <scope>NUCLEOTIDE SEQUENCE [LARGE SCALE GENOMIC DNA]</scope>
    <source>
        <strain evidence="1 2">ICT_H3.1</strain>
    </source>
</reference>
<name>A0ABT0U2P2_9BACT</name>
<dbReference type="Proteomes" id="UP001202961">
    <property type="component" value="Unassembled WGS sequence"/>
</dbReference>
<organism evidence="1 2">
    <name type="scientific">Aporhodopirellula aestuarii</name>
    <dbReference type="NCBI Taxonomy" id="2950107"/>
    <lineage>
        <taxon>Bacteria</taxon>
        <taxon>Pseudomonadati</taxon>
        <taxon>Planctomycetota</taxon>
        <taxon>Planctomycetia</taxon>
        <taxon>Pirellulales</taxon>
        <taxon>Pirellulaceae</taxon>
        <taxon>Aporhodopirellula</taxon>
    </lineage>
</organism>